<feature type="transmembrane region" description="Helical" evidence="12">
    <location>
        <begin position="33"/>
        <end position="54"/>
    </location>
</feature>
<evidence type="ECO:0000256" key="12">
    <source>
        <dbReference type="SAM" id="Phobius"/>
    </source>
</evidence>
<evidence type="ECO:0000256" key="2">
    <source>
        <dbReference type="ARBA" id="ARBA00009165"/>
    </source>
</evidence>
<dbReference type="InterPro" id="IPR026898">
    <property type="entry name" value="PrsW"/>
</dbReference>
<feature type="transmembrane region" description="Helical" evidence="12">
    <location>
        <begin position="6"/>
        <end position="21"/>
    </location>
</feature>
<dbReference type="PANTHER" id="PTHR36844:SF1">
    <property type="entry name" value="PROTEASE PRSW"/>
    <property type="match status" value="1"/>
</dbReference>
<keyword evidence="14" id="KW-1185">Reference proteome</keyword>
<dbReference type="PIRSF" id="PIRSF016933">
    <property type="entry name" value="PrsW"/>
    <property type="match status" value="1"/>
</dbReference>
<dbReference type="Proteomes" id="UP001649381">
    <property type="component" value="Unassembled WGS sequence"/>
</dbReference>
<keyword evidence="6 12" id="KW-0812">Transmembrane</keyword>
<proteinExistence type="inferred from homology"/>
<evidence type="ECO:0000256" key="7">
    <source>
        <dbReference type="ARBA" id="ARBA00022801"/>
    </source>
</evidence>
<organism evidence="13 14">
    <name type="scientific">Pseudalkalibacillus berkeleyi</name>
    <dbReference type="NCBI Taxonomy" id="1069813"/>
    <lineage>
        <taxon>Bacteria</taxon>
        <taxon>Bacillati</taxon>
        <taxon>Bacillota</taxon>
        <taxon>Bacilli</taxon>
        <taxon>Bacillales</taxon>
        <taxon>Fictibacillaceae</taxon>
        <taxon>Pseudalkalibacillus</taxon>
    </lineage>
</organism>
<evidence type="ECO:0000256" key="4">
    <source>
        <dbReference type="ARBA" id="ARBA00022475"/>
    </source>
</evidence>
<keyword evidence="7 11" id="KW-0378">Hydrolase</keyword>
<dbReference type="GO" id="GO:0008233">
    <property type="term" value="F:peptidase activity"/>
    <property type="evidence" value="ECO:0007669"/>
    <property type="project" value="UniProtKB-KW"/>
</dbReference>
<name>A0ABS9GXZ5_9BACL</name>
<feature type="transmembrane region" description="Helical" evidence="12">
    <location>
        <begin position="98"/>
        <end position="120"/>
    </location>
</feature>
<evidence type="ECO:0000256" key="5">
    <source>
        <dbReference type="ARBA" id="ARBA00022670"/>
    </source>
</evidence>
<sequence>MITIFSAGIAPGVALLSFFYLKEKYKPEPIIMVMRTFIIGVLLVFPVMVLQFGIHEELFVAPWVDAFLVSGMLEEFFKWFLLYFAAYQHIDFNDPYDGIIYGVSISLGFATAENVLHLFSNGVETAMFRAMFPVSSHALFGVIMGYYLSRGKSAIHAHSKRWFIIGSLFIPILFHGFYDYIIFSFIQKRWILFILPFMVFLWWLGLRKIKYAQVVSEQNYREQGNHSHPSV</sequence>
<feature type="transmembrane region" description="Helical" evidence="12">
    <location>
        <begin position="126"/>
        <end position="149"/>
    </location>
</feature>
<keyword evidence="8 12" id="KW-1133">Transmembrane helix</keyword>
<evidence type="ECO:0000256" key="8">
    <source>
        <dbReference type="ARBA" id="ARBA00022989"/>
    </source>
</evidence>
<accession>A0ABS9GXZ5</accession>
<comment type="caution">
    <text evidence="13">The sequence shown here is derived from an EMBL/GenBank/DDBJ whole genome shotgun (WGS) entry which is preliminary data.</text>
</comment>
<keyword evidence="5 11" id="KW-0645">Protease</keyword>
<dbReference type="Pfam" id="PF13367">
    <property type="entry name" value="PrsW-protease"/>
    <property type="match status" value="1"/>
</dbReference>
<keyword evidence="9 11" id="KW-0472">Membrane</keyword>
<dbReference type="RefSeq" id="WP_236337826.1">
    <property type="nucleotide sequence ID" value="NZ_JAKIJS010000001.1"/>
</dbReference>
<dbReference type="GO" id="GO:0006508">
    <property type="term" value="P:proteolysis"/>
    <property type="evidence" value="ECO:0007669"/>
    <property type="project" value="UniProtKB-KW"/>
</dbReference>
<evidence type="ECO:0000256" key="9">
    <source>
        <dbReference type="ARBA" id="ARBA00023136"/>
    </source>
</evidence>
<evidence type="ECO:0000256" key="6">
    <source>
        <dbReference type="ARBA" id="ARBA00022692"/>
    </source>
</evidence>
<evidence type="ECO:0000313" key="14">
    <source>
        <dbReference type="Proteomes" id="UP001649381"/>
    </source>
</evidence>
<dbReference type="PANTHER" id="PTHR36844">
    <property type="entry name" value="PROTEASE PRSW"/>
    <property type="match status" value="1"/>
</dbReference>
<evidence type="ECO:0000256" key="1">
    <source>
        <dbReference type="ARBA" id="ARBA00004651"/>
    </source>
</evidence>
<feature type="transmembrane region" description="Helical" evidence="12">
    <location>
        <begin position="161"/>
        <end position="178"/>
    </location>
</feature>
<dbReference type="EC" id="3.4.-.-" evidence="11"/>
<dbReference type="InterPro" id="IPR023596">
    <property type="entry name" value="Peptidase_PrsW_arch/bac"/>
</dbReference>
<comment type="subcellular location">
    <subcellularLocation>
        <location evidence="1">Cell membrane</location>
        <topology evidence="1">Multi-pass membrane protein</topology>
    </subcellularLocation>
</comment>
<evidence type="ECO:0000256" key="3">
    <source>
        <dbReference type="ARBA" id="ARBA00018997"/>
    </source>
</evidence>
<dbReference type="NCBIfam" id="NF033739">
    <property type="entry name" value="intramemb_PrsW"/>
    <property type="match status" value="1"/>
</dbReference>
<protein>
    <recommendedName>
        <fullName evidence="3 11">Protease PrsW</fullName>
        <ecNumber evidence="11">3.4.-.-</ecNumber>
    </recommendedName>
    <alternativeName>
        <fullName evidence="10 11">Protease responsible for activating sigma-W</fullName>
    </alternativeName>
</protein>
<evidence type="ECO:0000256" key="11">
    <source>
        <dbReference type="PIRNR" id="PIRNR016933"/>
    </source>
</evidence>
<gene>
    <name evidence="13" type="primary">prsW</name>
    <name evidence="13" type="ORF">L2716_07645</name>
</gene>
<comment type="similarity">
    <text evidence="2 11">Belongs to the protease PrsW family.</text>
</comment>
<dbReference type="EMBL" id="JAKIJS010000001">
    <property type="protein sequence ID" value="MCF6137599.1"/>
    <property type="molecule type" value="Genomic_DNA"/>
</dbReference>
<comment type="function">
    <text evidence="11">Involved in the degradation of specific anti-sigma factors.</text>
</comment>
<feature type="transmembrane region" description="Helical" evidence="12">
    <location>
        <begin position="190"/>
        <end position="206"/>
    </location>
</feature>
<feature type="transmembrane region" description="Helical" evidence="12">
    <location>
        <begin position="66"/>
        <end position="86"/>
    </location>
</feature>
<keyword evidence="4 11" id="KW-1003">Cell membrane</keyword>
<evidence type="ECO:0000313" key="13">
    <source>
        <dbReference type="EMBL" id="MCF6137599.1"/>
    </source>
</evidence>
<evidence type="ECO:0000256" key="10">
    <source>
        <dbReference type="ARBA" id="ARBA00030345"/>
    </source>
</evidence>
<reference evidence="13 14" key="1">
    <citation type="submission" date="2022-01" db="EMBL/GenBank/DDBJ databases">
        <title>Alkalihalobacillus sp. EGI L200015, a novel bacterium isolated from a salt lake sediment.</title>
        <authorList>
            <person name="Gao L."/>
            <person name="Fang B.-Z."/>
            <person name="Li W.-J."/>
        </authorList>
    </citation>
    <scope>NUCLEOTIDE SEQUENCE [LARGE SCALE GENOMIC DNA]</scope>
    <source>
        <strain evidence="13 14">KCTC 12718</strain>
    </source>
</reference>